<dbReference type="EMBL" id="JABFAE010000002">
    <property type="protein sequence ID" value="MBA0823211.1"/>
    <property type="molecule type" value="Genomic_DNA"/>
</dbReference>
<dbReference type="PANTHER" id="PTHR34048">
    <property type="entry name" value="LOW-DENSITY RECEPTOR-LIKE PROTEIN"/>
    <property type="match status" value="1"/>
</dbReference>
<feature type="transmembrane region" description="Helical" evidence="1">
    <location>
        <begin position="62"/>
        <end position="82"/>
    </location>
</feature>
<feature type="non-terminal residue" evidence="2">
    <location>
        <position position="97"/>
    </location>
</feature>
<dbReference type="AlphaFoldDB" id="A0A7J9IM78"/>
<organism evidence="2 3">
    <name type="scientific">Gossypium armourianum</name>
    <dbReference type="NCBI Taxonomy" id="34283"/>
    <lineage>
        <taxon>Eukaryota</taxon>
        <taxon>Viridiplantae</taxon>
        <taxon>Streptophyta</taxon>
        <taxon>Embryophyta</taxon>
        <taxon>Tracheophyta</taxon>
        <taxon>Spermatophyta</taxon>
        <taxon>Magnoliopsida</taxon>
        <taxon>eudicotyledons</taxon>
        <taxon>Gunneridae</taxon>
        <taxon>Pentapetalae</taxon>
        <taxon>rosids</taxon>
        <taxon>malvids</taxon>
        <taxon>Malvales</taxon>
        <taxon>Malvaceae</taxon>
        <taxon>Malvoideae</taxon>
        <taxon>Gossypium</taxon>
    </lineage>
</organism>
<dbReference type="GO" id="GO:0009706">
    <property type="term" value="C:chloroplast inner membrane"/>
    <property type="evidence" value="ECO:0007669"/>
    <property type="project" value="TreeGrafter"/>
</dbReference>
<keyword evidence="1" id="KW-0472">Membrane</keyword>
<accession>A0A7J9IM78</accession>
<feature type="non-terminal residue" evidence="2">
    <location>
        <position position="1"/>
    </location>
</feature>
<evidence type="ECO:0000313" key="2">
    <source>
        <dbReference type="EMBL" id="MBA0823211.1"/>
    </source>
</evidence>
<comment type="caution">
    <text evidence="2">The sequence shown here is derived from an EMBL/GenBank/DDBJ whole genome shotgun (WGS) entry which is preliminary data.</text>
</comment>
<sequence length="97" mass="10308">FERLFLTFPAQFFLLGSHGSASSTNLAFNSSHLRKLHISTSRRPLTVQASYSDGERSSSANAFVGGFVLGGLVVGALGCVFAPQVILPLQIAVELIL</sequence>
<gene>
    <name evidence="2" type="ORF">Goarm_019958</name>
</gene>
<keyword evidence="3" id="KW-1185">Reference proteome</keyword>
<dbReference type="PANTHER" id="PTHR34048:SF5">
    <property type="entry name" value="INNER MEMBRANE LOCALIZED PROTEIN"/>
    <property type="match status" value="1"/>
</dbReference>
<evidence type="ECO:0000313" key="3">
    <source>
        <dbReference type="Proteomes" id="UP000593575"/>
    </source>
</evidence>
<keyword evidence="1" id="KW-0812">Transmembrane</keyword>
<protein>
    <submittedName>
        <fullName evidence="2">Uncharacterized protein</fullName>
    </submittedName>
</protein>
<keyword evidence="1" id="KW-1133">Transmembrane helix</keyword>
<evidence type="ECO:0000256" key="1">
    <source>
        <dbReference type="SAM" id="Phobius"/>
    </source>
</evidence>
<dbReference type="GO" id="GO:0009535">
    <property type="term" value="C:chloroplast thylakoid membrane"/>
    <property type="evidence" value="ECO:0007669"/>
    <property type="project" value="TreeGrafter"/>
</dbReference>
<reference evidence="2 3" key="1">
    <citation type="journal article" date="2019" name="Genome Biol. Evol.">
        <title>Insights into the evolution of the New World diploid cottons (Gossypium, subgenus Houzingenia) based on genome sequencing.</title>
        <authorList>
            <person name="Grover C.E."/>
            <person name="Arick M.A. 2nd"/>
            <person name="Thrash A."/>
            <person name="Conover J.L."/>
            <person name="Sanders W.S."/>
            <person name="Peterson D.G."/>
            <person name="Frelichowski J.E."/>
            <person name="Scheffler J.A."/>
            <person name="Scheffler B.E."/>
            <person name="Wendel J.F."/>
        </authorList>
    </citation>
    <scope>NUCLEOTIDE SEQUENCE [LARGE SCALE GENOMIC DNA]</scope>
    <source>
        <strain evidence="2">6</strain>
        <tissue evidence="2">Leaf</tissue>
    </source>
</reference>
<proteinExistence type="predicted"/>
<dbReference type="Proteomes" id="UP000593575">
    <property type="component" value="Unassembled WGS sequence"/>
</dbReference>
<name>A0A7J9IM78_9ROSI</name>
<dbReference type="InterPro" id="IPR040377">
    <property type="entry name" value="Ssl2009-like"/>
</dbReference>